<feature type="transmembrane region" description="Helical" evidence="2">
    <location>
        <begin position="277"/>
        <end position="297"/>
    </location>
</feature>
<keyword evidence="4" id="KW-1185">Reference proteome</keyword>
<evidence type="ECO:0000313" key="3">
    <source>
        <dbReference type="EMBL" id="KAK7407855.1"/>
    </source>
</evidence>
<dbReference type="Proteomes" id="UP001498476">
    <property type="component" value="Unassembled WGS sequence"/>
</dbReference>
<feature type="transmembrane region" description="Helical" evidence="2">
    <location>
        <begin position="159"/>
        <end position="185"/>
    </location>
</feature>
<proteinExistence type="predicted"/>
<dbReference type="EMBL" id="JAZAVJ010000208">
    <property type="protein sequence ID" value="KAK7407855.1"/>
    <property type="molecule type" value="Genomic_DNA"/>
</dbReference>
<sequence>MAGFHAESWRRLFSNALHAVAVLGGLVSTLLVVLVAVSGTALTHSDGDHLLLKDQALVSFKGLVPNNDSSEFLVHLHWFVSSFAWEYPDAPEGIPTAGIASRGLRFSSDILQDLHKIAADVQLPPDSYDCPRLGGFAPKCKNVFFEAWRSFAVADGLPIIGWLTCIMLVSAVVLFALTIASEWMIRKRPYWMRCRCIALKRFCPCPTGAKEEIEKLDDHVWDRIRLAYWALTAAYFLLPAAQGTFNAIFLLRYMAYIEERLPEGISMEAKRNMTGEMTLWAAFLSSAVSAVCMLVKWRLSRRPKGWMDEQSLGQLERSSVDEPEEAPPAGRTEADDDVRYTD</sequence>
<comment type="caution">
    <text evidence="3">The sequence shown here is derived from an EMBL/GenBank/DDBJ whole genome shotgun (WGS) entry which is preliminary data.</text>
</comment>
<feature type="transmembrane region" description="Helical" evidence="2">
    <location>
        <begin position="12"/>
        <end position="37"/>
    </location>
</feature>
<protein>
    <submittedName>
        <fullName evidence="3">Uncharacterized protein</fullName>
    </submittedName>
</protein>
<feature type="region of interest" description="Disordered" evidence="1">
    <location>
        <begin position="310"/>
        <end position="342"/>
    </location>
</feature>
<feature type="transmembrane region" description="Helical" evidence="2">
    <location>
        <begin position="233"/>
        <end position="257"/>
    </location>
</feature>
<gene>
    <name evidence="3" type="ORF">QQX98_009970</name>
</gene>
<evidence type="ECO:0000256" key="2">
    <source>
        <dbReference type="SAM" id="Phobius"/>
    </source>
</evidence>
<name>A0ABR1GQW3_9HYPO</name>
<evidence type="ECO:0000313" key="4">
    <source>
        <dbReference type="Proteomes" id="UP001498476"/>
    </source>
</evidence>
<keyword evidence="2" id="KW-1133">Transmembrane helix</keyword>
<keyword evidence="2" id="KW-0472">Membrane</keyword>
<reference evidence="3 4" key="1">
    <citation type="journal article" date="2025" name="Microbiol. Resour. Announc.">
        <title>Draft genome sequences for Neonectria magnoliae and Neonectria punicea, canker pathogens of Liriodendron tulipifera and Acer saccharum in West Virginia.</title>
        <authorList>
            <person name="Petronek H.M."/>
            <person name="Kasson M.T."/>
            <person name="Metheny A.M."/>
            <person name="Stauder C.M."/>
            <person name="Lovett B."/>
            <person name="Lynch S.C."/>
            <person name="Garnas J.R."/>
            <person name="Kasson L.R."/>
            <person name="Stajich J.E."/>
        </authorList>
    </citation>
    <scope>NUCLEOTIDE SEQUENCE [LARGE SCALE GENOMIC DNA]</scope>
    <source>
        <strain evidence="3 4">NRRL 64653</strain>
    </source>
</reference>
<evidence type="ECO:0000256" key="1">
    <source>
        <dbReference type="SAM" id="MobiDB-lite"/>
    </source>
</evidence>
<organism evidence="3 4">
    <name type="scientific">Neonectria punicea</name>
    <dbReference type="NCBI Taxonomy" id="979145"/>
    <lineage>
        <taxon>Eukaryota</taxon>
        <taxon>Fungi</taxon>
        <taxon>Dikarya</taxon>
        <taxon>Ascomycota</taxon>
        <taxon>Pezizomycotina</taxon>
        <taxon>Sordariomycetes</taxon>
        <taxon>Hypocreomycetidae</taxon>
        <taxon>Hypocreales</taxon>
        <taxon>Nectriaceae</taxon>
        <taxon>Neonectria</taxon>
    </lineage>
</organism>
<keyword evidence="2" id="KW-0812">Transmembrane</keyword>
<accession>A0ABR1GQW3</accession>